<evidence type="ECO:0000256" key="3">
    <source>
        <dbReference type="ARBA" id="ARBA00022763"/>
    </source>
</evidence>
<dbReference type="AlphaFoldDB" id="A0A7X3LVS6"/>
<dbReference type="RefSeq" id="WP_160776263.1">
    <property type="nucleotide sequence ID" value="NZ_WUMV01000006.1"/>
</dbReference>
<dbReference type="PANTHER" id="PTHR13604">
    <property type="entry name" value="DC12-RELATED"/>
    <property type="match status" value="1"/>
</dbReference>
<keyword evidence="11" id="KW-1185">Reference proteome</keyword>
<keyword evidence="3" id="KW-0227">DNA damage</keyword>
<dbReference type="GO" id="GO:0106300">
    <property type="term" value="P:protein-DNA covalent cross-linking repair"/>
    <property type="evidence" value="ECO:0007669"/>
    <property type="project" value="InterPro"/>
</dbReference>
<comment type="caution">
    <text evidence="10">The sequence shown here is derived from an EMBL/GenBank/DDBJ whole genome shotgun (WGS) entry which is preliminary data.</text>
</comment>
<gene>
    <name evidence="10" type="ORF">GR183_14065</name>
</gene>
<comment type="similarity">
    <text evidence="1 8">Belongs to the SOS response-associated peptidase family.</text>
</comment>
<evidence type="ECO:0000256" key="5">
    <source>
        <dbReference type="ARBA" id="ARBA00023124"/>
    </source>
</evidence>
<evidence type="ECO:0000256" key="2">
    <source>
        <dbReference type="ARBA" id="ARBA00022670"/>
    </source>
</evidence>
<evidence type="ECO:0000313" key="10">
    <source>
        <dbReference type="EMBL" id="MXN66035.1"/>
    </source>
</evidence>
<dbReference type="EC" id="3.4.-.-" evidence="8"/>
<dbReference type="GO" id="GO:0003697">
    <property type="term" value="F:single-stranded DNA binding"/>
    <property type="evidence" value="ECO:0007669"/>
    <property type="project" value="InterPro"/>
</dbReference>
<evidence type="ECO:0000256" key="1">
    <source>
        <dbReference type="ARBA" id="ARBA00008136"/>
    </source>
</evidence>
<name>A0A7X3LVS6_9HYPH</name>
<keyword evidence="4 8" id="KW-0378">Hydrolase</keyword>
<dbReference type="EMBL" id="WUMV01000006">
    <property type="protein sequence ID" value="MXN66035.1"/>
    <property type="molecule type" value="Genomic_DNA"/>
</dbReference>
<keyword evidence="6" id="KW-0238">DNA-binding</keyword>
<evidence type="ECO:0000256" key="8">
    <source>
        <dbReference type="RuleBase" id="RU364100"/>
    </source>
</evidence>
<feature type="compositionally biased region" description="Basic residues" evidence="9">
    <location>
        <begin position="234"/>
        <end position="243"/>
    </location>
</feature>
<keyword evidence="2 8" id="KW-0645">Protease</keyword>
<keyword evidence="7" id="KW-0456">Lyase</keyword>
<dbReference type="Proteomes" id="UP000433101">
    <property type="component" value="Unassembled WGS sequence"/>
</dbReference>
<dbReference type="SUPFAM" id="SSF143081">
    <property type="entry name" value="BB1717-like"/>
    <property type="match status" value="1"/>
</dbReference>
<dbReference type="InterPro" id="IPR036590">
    <property type="entry name" value="SRAP-like"/>
</dbReference>
<evidence type="ECO:0000256" key="9">
    <source>
        <dbReference type="SAM" id="MobiDB-lite"/>
    </source>
</evidence>
<feature type="region of interest" description="Disordered" evidence="9">
    <location>
        <begin position="206"/>
        <end position="252"/>
    </location>
</feature>
<dbReference type="Pfam" id="PF02586">
    <property type="entry name" value="SRAP"/>
    <property type="match status" value="1"/>
</dbReference>
<dbReference type="GO" id="GO:0016829">
    <property type="term" value="F:lyase activity"/>
    <property type="evidence" value="ECO:0007669"/>
    <property type="project" value="UniProtKB-KW"/>
</dbReference>
<protein>
    <recommendedName>
        <fullName evidence="8">Abasic site processing protein</fullName>
        <ecNumber evidence="8">3.4.-.-</ecNumber>
    </recommendedName>
</protein>
<dbReference type="InterPro" id="IPR003738">
    <property type="entry name" value="SRAP"/>
</dbReference>
<dbReference type="GO" id="GO:0008233">
    <property type="term" value="F:peptidase activity"/>
    <property type="evidence" value="ECO:0007669"/>
    <property type="project" value="UniProtKB-KW"/>
</dbReference>
<proteinExistence type="inferred from homology"/>
<organism evidence="10 11">
    <name type="scientific">Stappia sediminis</name>
    <dbReference type="NCBI Taxonomy" id="2692190"/>
    <lineage>
        <taxon>Bacteria</taxon>
        <taxon>Pseudomonadati</taxon>
        <taxon>Pseudomonadota</taxon>
        <taxon>Alphaproteobacteria</taxon>
        <taxon>Hyphomicrobiales</taxon>
        <taxon>Stappiaceae</taxon>
        <taxon>Stappia</taxon>
    </lineage>
</organism>
<accession>A0A7X3LVS6</accession>
<evidence type="ECO:0000313" key="11">
    <source>
        <dbReference type="Proteomes" id="UP000433101"/>
    </source>
</evidence>
<evidence type="ECO:0000256" key="6">
    <source>
        <dbReference type="ARBA" id="ARBA00023125"/>
    </source>
</evidence>
<dbReference type="Gene3D" id="3.90.1680.10">
    <property type="entry name" value="SOS response associated peptidase-like"/>
    <property type="match status" value="1"/>
</dbReference>
<keyword evidence="5" id="KW-0190">Covalent protein-DNA linkage</keyword>
<evidence type="ECO:0000256" key="7">
    <source>
        <dbReference type="ARBA" id="ARBA00023239"/>
    </source>
</evidence>
<sequence length="252" mass="27910">MCGRFALTASPEEVRALLQYLDQPNFPPRYNIAPTQPIAIVRQDHGKRRFALVRWGLVPGWVKDPASFTLLINARSETAAEKPSFRTAMRHRRCLIPASGFYEWKRPDGGPKQPYWIRPKDGGLVAFAGLWEEWADPDGGEIETGAILTIEANRTVGEIHNRMPVVIAPEDFDDWLDVTNVTAKEAAKIVKPAPEDLFEAIPVSTRVNSARDDDPGLQEPVDVAAVETQAPRPAPKKAQKPAKKGGGQLDLF</sequence>
<dbReference type="PANTHER" id="PTHR13604:SF0">
    <property type="entry name" value="ABASIC SITE PROCESSING PROTEIN HMCES"/>
    <property type="match status" value="1"/>
</dbReference>
<evidence type="ECO:0000256" key="4">
    <source>
        <dbReference type="ARBA" id="ARBA00022801"/>
    </source>
</evidence>
<reference evidence="10 11" key="1">
    <citation type="submission" date="2019-12" db="EMBL/GenBank/DDBJ databases">
        <authorList>
            <person name="Li M."/>
        </authorList>
    </citation>
    <scope>NUCLEOTIDE SEQUENCE [LARGE SCALE GENOMIC DNA]</scope>
    <source>
        <strain evidence="10 11">GBMRC 2046</strain>
    </source>
</reference>
<dbReference type="GO" id="GO:0006508">
    <property type="term" value="P:proteolysis"/>
    <property type="evidence" value="ECO:0007669"/>
    <property type="project" value="UniProtKB-KW"/>
</dbReference>